<accession>A0A0K2V2D4</accession>
<dbReference type="AlphaFoldDB" id="A0A0K2V2D4"/>
<sequence>MEGKKISLRHTESIKGCLESSFG</sequence>
<organism evidence="1">
    <name type="scientific">Lepeophtheirus salmonis</name>
    <name type="common">Salmon louse</name>
    <name type="synonym">Caligus salmonis</name>
    <dbReference type="NCBI Taxonomy" id="72036"/>
    <lineage>
        <taxon>Eukaryota</taxon>
        <taxon>Metazoa</taxon>
        <taxon>Ecdysozoa</taxon>
        <taxon>Arthropoda</taxon>
        <taxon>Crustacea</taxon>
        <taxon>Multicrustacea</taxon>
        <taxon>Hexanauplia</taxon>
        <taxon>Copepoda</taxon>
        <taxon>Siphonostomatoida</taxon>
        <taxon>Caligidae</taxon>
        <taxon>Lepeophtheirus</taxon>
    </lineage>
</organism>
<reference evidence="1" key="1">
    <citation type="submission" date="2014-05" db="EMBL/GenBank/DDBJ databases">
        <authorList>
            <person name="Chronopoulou M."/>
        </authorList>
    </citation>
    <scope>NUCLEOTIDE SEQUENCE</scope>
    <source>
        <tissue evidence="1">Whole organism</tissue>
    </source>
</reference>
<evidence type="ECO:0000313" key="1">
    <source>
        <dbReference type="EMBL" id="CDW44126.1"/>
    </source>
</evidence>
<protein>
    <submittedName>
        <fullName evidence="1">Uncharacterized protein</fullName>
    </submittedName>
</protein>
<name>A0A0K2V2D4_LEPSM</name>
<dbReference type="EMBL" id="HACA01026765">
    <property type="protein sequence ID" value="CDW44126.1"/>
    <property type="molecule type" value="Transcribed_RNA"/>
</dbReference>
<proteinExistence type="predicted"/>